<reference evidence="10" key="1">
    <citation type="submission" date="2016-06" db="EMBL/GenBank/DDBJ databases">
        <title>A core phylogeny of Dictyostelia derived from 50 functionally divergent proteins retrieved from five existing and six newly sequenced genomes.</title>
        <authorList>
            <person name="Singh R."/>
            <person name="Schilde C."/>
            <person name="Gezzard T."/>
            <person name="Schaap P."/>
        </authorList>
    </citation>
    <scope>NUCLEOTIDE SEQUENCE</scope>
    <source>
        <strain evidence="10">MexM19A</strain>
    </source>
</reference>
<evidence type="ECO:0000259" key="8">
    <source>
        <dbReference type="Pfam" id="PF00501"/>
    </source>
</evidence>
<dbReference type="GO" id="GO:0004321">
    <property type="term" value="F:fatty-acyl-CoA synthase activity"/>
    <property type="evidence" value="ECO:0007669"/>
    <property type="project" value="TreeGrafter"/>
</dbReference>
<evidence type="ECO:0000256" key="7">
    <source>
        <dbReference type="SAM" id="MobiDB-lite"/>
    </source>
</evidence>
<dbReference type="Gene3D" id="3.40.50.12780">
    <property type="entry name" value="N-terminal domain of ligase-like"/>
    <property type="match status" value="1"/>
</dbReference>
<dbReference type="InterPro" id="IPR020845">
    <property type="entry name" value="AMP-binding_CS"/>
</dbReference>
<feature type="domain" description="AMP-dependent synthetase/ligase" evidence="8">
    <location>
        <begin position="126"/>
        <end position="514"/>
    </location>
</feature>
<evidence type="ECO:0000256" key="4">
    <source>
        <dbReference type="ARBA" id="ARBA00022840"/>
    </source>
</evidence>
<dbReference type="AlphaFoldDB" id="A0A1L2FUL4"/>
<dbReference type="SUPFAM" id="SSF56801">
    <property type="entry name" value="Acetyl-CoA synthetase-like"/>
    <property type="match status" value="1"/>
</dbReference>
<dbReference type="GO" id="GO:0005524">
    <property type="term" value="F:ATP binding"/>
    <property type="evidence" value="ECO:0007669"/>
    <property type="project" value="UniProtKB-KW"/>
</dbReference>
<evidence type="ECO:0000256" key="1">
    <source>
        <dbReference type="ARBA" id="ARBA00006432"/>
    </source>
</evidence>
<dbReference type="InterPro" id="IPR025110">
    <property type="entry name" value="AMP-bd_C"/>
</dbReference>
<evidence type="ECO:0000256" key="6">
    <source>
        <dbReference type="ARBA" id="ARBA00048477"/>
    </source>
</evidence>
<keyword evidence="2" id="KW-0436">Ligase</keyword>
<feature type="region of interest" description="Disordered" evidence="7">
    <location>
        <begin position="69"/>
        <end position="89"/>
    </location>
</feature>
<protein>
    <recommendedName>
        <fullName evidence="5">medium-chain acyl-CoA ligase</fullName>
        <ecNumber evidence="5">6.2.1.2</ecNumber>
    </recommendedName>
</protein>
<dbReference type="EC" id="6.2.1.2" evidence="5"/>
<dbReference type="Gene3D" id="3.30.300.30">
    <property type="match status" value="1"/>
</dbReference>
<keyword evidence="4" id="KW-0067">ATP-binding</keyword>
<sequence length="659" mass="73323">MNKVPASTIQHIIKRCAPTNNTNTATTKYILSSYIHQYNSSVSYQQVTSSPRSSIIRYYSSTNVATATSSSSQSNIKSNTSWTPSESSEHNFIKGETYEEVYNNFKWNVPEYFNIGYDICDKHSTTSKRNHIAIVYEDENGNVKKITFGELQQQSNALCNLLASNDVQIGDRVGVLLSQGIETALSHVSVFRSGAITIPLFTLFGPEALSYRLSNSDTKCVFTDYDQLDKLLSIRDQVPSLKKIIVFETTNGQRKPIDTKYKDFVVEWDKVKATYAGKPFTPVRSKSDDPALIIFTSGTTGNPKGCLHAHRVLIGHLPGVQLPQGFFPYHKQKGQNLSNTDKLMFYTPADWAWIGGLIDVLLPSLFYGVTVLAHRASKFDATKIHDMMIRHGVTSTFLPPTALKMMRQQQDRLAPNSHIISVGSGGESLGDQLLEFGRKTFGGTTINEFYGQTEANLLVGNGSPLMPVKLGSMGRAIPGHRVEIVDDSGKVLPTGNVGNIALSTPDPVVFLRYWNNPKATKDKYVGQWLLTGDLGKKDEDGYFWYVGRDDDIINSSGYRIGPSEIEHSLIGHKAVAMAAVIGVPDELRGEVVKAYIVLNSNYKPSTALENEIKEYVKVNLAAHEYPRLLEFVDSLPMTTTGKIIRRELRERHRLSTQKK</sequence>
<accession>A0A1L2FUL4</accession>
<organism evidence="10">
    <name type="scientific">Cavenderia deminutiva</name>
    <dbReference type="NCBI Taxonomy" id="361123"/>
    <lineage>
        <taxon>Eukaryota</taxon>
        <taxon>Amoebozoa</taxon>
        <taxon>Evosea</taxon>
        <taxon>Eumycetozoa</taxon>
        <taxon>Dictyostelia</taxon>
        <taxon>Acytosteliales</taxon>
        <taxon>Cavenderiaceae</taxon>
        <taxon>Cavenderia</taxon>
    </lineage>
</organism>
<proteinExistence type="inferred from homology"/>
<dbReference type="InterPro" id="IPR000873">
    <property type="entry name" value="AMP-dep_synth/lig_dom"/>
</dbReference>
<dbReference type="InterPro" id="IPR049515">
    <property type="entry name" value="MACS_put"/>
</dbReference>
<feature type="compositionally biased region" description="Low complexity" evidence="7">
    <location>
        <begin position="69"/>
        <end position="81"/>
    </location>
</feature>
<evidence type="ECO:0000256" key="2">
    <source>
        <dbReference type="ARBA" id="ARBA00022598"/>
    </source>
</evidence>
<dbReference type="GO" id="GO:0006633">
    <property type="term" value="P:fatty acid biosynthetic process"/>
    <property type="evidence" value="ECO:0007669"/>
    <property type="project" value="TreeGrafter"/>
</dbReference>
<dbReference type="FunFam" id="3.30.300.30:FF:000005">
    <property type="entry name" value="Acyl-coenzyme A synthetase ACSM5, mitochondrial"/>
    <property type="match status" value="1"/>
</dbReference>
<dbReference type="PANTHER" id="PTHR43605:SF10">
    <property type="entry name" value="ACYL-COA SYNTHETASE MEDIUM CHAIN FAMILY MEMBER 3"/>
    <property type="match status" value="1"/>
</dbReference>
<evidence type="ECO:0000313" key="10">
    <source>
        <dbReference type="EMBL" id="AOE43157.1"/>
    </source>
</evidence>
<evidence type="ECO:0000259" key="9">
    <source>
        <dbReference type="Pfam" id="PF13193"/>
    </source>
</evidence>
<dbReference type="Pfam" id="PF00501">
    <property type="entry name" value="AMP-binding"/>
    <property type="match status" value="1"/>
</dbReference>
<keyword evidence="3" id="KW-0547">Nucleotide-binding</keyword>
<evidence type="ECO:0000256" key="3">
    <source>
        <dbReference type="ARBA" id="ARBA00022741"/>
    </source>
</evidence>
<dbReference type="GO" id="GO:0031956">
    <property type="term" value="F:medium-chain fatty acid-CoA ligase activity"/>
    <property type="evidence" value="ECO:0007669"/>
    <property type="project" value="UniProtKB-EC"/>
</dbReference>
<evidence type="ECO:0000256" key="5">
    <source>
        <dbReference type="ARBA" id="ARBA00039009"/>
    </source>
</evidence>
<dbReference type="PANTHER" id="PTHR43605">
    <property type="entry name" value="ACYL-COENZYME A SYNTHETASE"/>
    <property type="match status" value="1"/>
</dbReference>
<dbReference type="InterPro" id="IPR042099">
    <property type="entry name" value="ANL_N_sf"/>
</dbReference>
<name>A0A1L2FUL4_9MYCE</name>
<feature type="domain" description="AMP-binding enzyme C-terminal" evidence="9">
    <location>
        <begin position="564"/>
        <end position="642"/>
    </location>
</feature>
<dbReference type="CDD" id="cd05971">
    <property type="entry name" value="MACS_like_3"/>
    <property type="match status" value="1"/>
</dbReference>
<dbReference type="InterPro" id="IPR045851">
    <property type="entry name" value="AMP-bd_C_sf"/>
</dbReference>
<comment type="similarity">
    <text evidence="1">Belongs to the ATP-dependent AMP-binding enzyme family.</text>
</comment>
<dbReference type="EMBL" id="KX539319">
    <property type="protein sequence ID" value="AOE43157.1"/>
    <property type="molecule type" value="Genomic_DNA"/>
</dbReference>
<comment type="catalytic activity">
    <reaction evidence="6">
        <text>a medium-chain fatty acid + ATP + CoA = a medium-chain fatty acyl-CoA + AMP + diphosphate</text>
        <dbReference type="Rhea" id="RHEA:48340"/>
        <dbReference type="ChEBI" id="CHEBI:30616"/>
        <dbReference type="ChEBI" id="CHEBI:33019"/>
        <dbReference type="ChEBI" id="CHEBI:57287"/>
        <dbReference type="ChEBI" id="CHEBI:59558"/>
        <dbReference type="ChEBI" id="CHEBI:90546"/>
        <dbReference type="ChEBI" id="CHEBI:456215"/>
        <dbReference type="EC" id="6.2.1.2"/>
    </reaction>
    <physiologicalReaction direction="left-to-right" evidence="6">
        <dbReference type="Rhea" id="RHEA:48341"/>
    </physiologicalReaction>
</comment>
<dbReference type="FunFam" id="3.40.50.12780:FF:000063">
    <property type="entry name" value="Acetyl-coenzyme A synthetase"/>
    <property type="match status" value="1"/>
</dbReference>
<dbReference type="PROSITE" id="PS00455">
    <property type="entry name" value="AMP_BINDING"/>
    <property type="match status" value="1"/>
</dbReference>
<dbReference type="Pfam" id="PF13193">
    <property type="entry name" value="AMP-binding_C"/>
    <property type="match status" value="1"/>
</dbReference>
<dbReference type="InterPro" id="IPR051087">
    <property type="entry name" value="Mitochondrial_ACSM"/>
</dbReference>
<dbReference type="GO" id="GO:0006637">
    <property type="term" value="P:acyl-CoA metabolic process"/>
    <property type="evidence" value="ECO:0007669"/>
    <property type="project" value="TreeGrafter"/>
</dbReference>